<dbReference type="InterPro" id="IPR001680">
    <property type="entry name" value="WD40_rpt"/>
</dbReference>
<dbReference type="InterPro" id="IPR036322">
    <property type="entry name" value="WD40_repeat_dom_sf"/>
</dbReference>
<dbReference type="InterPro" id="IPR015943">
    <property type="entry name" value="WD40/YVTN_repeat-like_dom_sf"/>
</dbReference>
<dbReference type="SUPFAM" id="SSF50978">
    <property type="entry name" value="WD40 repeat-like"/>
    <property type="match status" value="1"/>
</dbReference>
<feature type="repeat" description="WD" evidence="3">
    <location>
        <begin position="423"/>
        <end position="464"/>
    </location>
</feature>
<evidence type="ECO:0000256" key="1">
    <source>
        <dbReference type="ARBA" id="ARBA00022574"/>
    </source>
</evidence>
<sequence length="503" mass="56723">MERKAIDLLIFIPEQPTYWIIAPDTLKELLEMVSRQIHLDPSQFHIMYERRGNLVKIIDERTYSSIISRSISSSLDEISFTVQFVKKSITALHEPIADLLVSSIPQETAQASTEDTTQESSFKIERKLLNIPRIWVENDPQWMDSDSNPKINSISAKKKLLCPKLTMKSHVDGIRGIHFFNSKAVLASGSEDCMIKLWDLRSLKNETEVWDPYLTLRGHIGAILAIAGGYSWGGMNINENLLYSAGTEGVIKIWKIPHPDSIDNEISSEGETYCLGTWTGHNDAIWSLNHSQTENALISASSDGSVLLWRALEISRLNENLSSGRRHAPSSIFNIPNEIPTSCTWVQTNLQYIAVGYNSNALSVFNRETSRYFRIPYAGELQRFCHQVNQLISSSANSLLIAAHDDKRIRFYDINSNSCIKDMVAHTDSVTTVSIDKSGFYLVSGGHDGSLRSWDLRKFQCLQELPVHRKKYDEAVHIVTHHPTLPLLASGGADCLVKLFEFK</sequence>
<organism evidence="4 5">
    <name type="scientific">Blepharisma stoltei</name>
    <dbReference type="NCBI Taxonomy" id="1481888"/>
    <lineage>
        <taxon>Eukaryota</taxon>
        <taxon>Sar</taxon>
        <taxon>Alveolata</taxon>
        <taxon>Ciliophora</taxon>
        <taxon>Postciliodesmatophora</taxon>
        <taxon>Heterotrichea</taxon>
        <taxon>Heterotrichida</taxon>
        <taxon>Blepharismidae</taxon>
        <taxon>Blepharisma</taxon>
    </lineage>
</organism>
<dbReference type="Proteomes" id="UP001162131">
    <property type="component" value="Unassembled WGS sequence"/>
</dbReference>
<keyword evidence="5" id="KW-1185">Reference proteome</keyword>
<dbReference type="InterPro" id="IPR019775">
    <property type="entry name" value="WD40_repeat_CS"/>
</dbReference>
<feature type="repeat" description="WD" evidence="3">
    <location>
        <begin position="167"/>
        <end position="208"/>
    </location>
</feature>
<dbReference type="PROSITE" id="PS50082">
    <property type="entry name" value="WD_REPEATS_2"/>
    <property type="match status" value="3"/>
</dbReference>
<evidence type="ECO:0000313" key="5">
    <source>
        <dbReference type="Proteomes" id="UP001162131"/>
    </source>
</evidence>
<dbReference type="Gene3D" id="2.130.10.10">
    <property type="entry name" value="YVTN repeat-like/Quinoprotein amine dehydrogenase"/>
    <property type="match status" value="2"/>
</dbReference>
<dbReference type="PRINTS" id="PR00320">
    <property type="entry name" value="GPROTEINBRPT"/>
</dbReference>
<dbReference type="PROSITE" id="PS50294">
    <property type="entry name" value="WD_REPEATS_REGION"/>
    <property type="match status" value="3"/>
</dbReference>
<dbReference type="PANTHER" id="PTHR15653:SF0">
    <property type="entry name" value="CONNECTOR OF KINASE TO AP-1, ISOFORM E"/>
    <property type="match status" value="1"/>
</dbReference>
<dbReference type="InterPro" id="IPR020472">
    <property type="entry name" value="WD40_PAC1"/>
</dbReference>
<name>A0AAU9JWN6_9CILI</name>
<protein>
    <submittedName>
        <fullName evidence="4">Uncharacterized protein</fullName>
    </submittedName>
</protein>
<dbReference type="AlphaFoldDB" id="A0AAU9JWN6"/>
<dbReference type="SMART" id="SM00320">
    <property type="entry name" value="WD40"/>
    <property type="match status" value="7"/>
</dbReference>
<reference evidence="4" key="1">
    <citation type="submission" date="2021-09" db="EMBL/GenBank/DDBJ databases">
        <authorList>
            <consortium name="AG Swart"/>
            <person name="Singh M."/>
            <person name="Singh A."/>
            <person name="Seah K."/>
            <person name="Emmerich C."/>
        </authorList>
    </citation>
    <scope>NUCLEOTIDE SEQUENCE</scope>
    <source>
        <strain evidence="4">ATCC30299</strain>
    </source>
</reference>
<evidence type="ECO:0000313" key="4">
    <source>
        <dbReference type="EMBL" id="CAG9329299.1"/>
    </source>
</evidence>
<dbReference type="PANTHER" id="PTHR15653">
    <property type="entry name" value="STRIATIN"/>
    <property type="match status" value="1"/>
</dbReference>
<gene>
    <name evidence="4" type="ORF">BSTOLATCC_MIC48123</name>
</gene>
<dbReference type="InterPro" id="IPR051488">
    <property type="entry name" value="WD_repeat_striatin"/>
</dbReference>
<dbReference type="Pfam" id="PF00400">
    <property type="entry name" value="WD40"/>
    <property type="match status" value="4"/>
</dbReference>
<proteinExistence type="predicted"/>
<dbReference type="EMBL" id="CAJZBQ010000047">
    <property type="protein sequence ID" value="CAG9329299.1"/>
    <property type="molecule type" value="Genomic_DNA"/>
</dbReference>
<keyword evidence="1 3" id="KW-0853">WD repeat</keyword>
<evidence type="ECO:0000256" key="2">
    <source>
        <dbReference type="ARBA" id="ARBA00022737"/>
    </source>
</evidence>
<evidence type="ECO:0000256" key="3">
    <source>
        <dbReference type="PROSITE-ProRule" id="PRU00221"/>
    </source>
</evidence>
<keyword evidence="2" id="KW-0677">Repeat</keyword>
<feature type="repeat" description="WD" evidence="3">
    <location>
        <begin position="278"/>
        <end position="309"/>
    </location>
</feature>
<dbReference type="CDD" id="cd00200">
    <property type="entry name" value="WD40"/>
    <property type="match status" value="1"/>
</dbReference>
<comment type="caution">
    <text evidence="4">The sequence shown here is derived from an EMBL/GenBank/DDBJ whole genome shotgun (WGS) entry which is preliminary data.</text>
</comment>
<dbReference type="PROSITE" id="PS00678">
    <property type="entry name" value="WD_REPEATS_1"/>
    <property type="match status" value="2"/>
</dbReference>
<accession>A0AAU9JWN6</accession>